<dbReference type="GO" id="GO:0016192">
    <property type="term" value="P:vesicle-mediated transport"/>
    <property type="evidence" value="ECO:0007669"/>
    <property type="project" value="TreeGrafter"/>
</dbReference>
<evidence type="ECO:0000259" key="12">
    <source>
        <dbReference type="Pfam" id="PF09335"/>
    </source>
</evidence>
<dbReference type="Pfam" id="PF09335">
    <property type="entry name" value="VTT_dom"/>
    <property type="match status" value="1"/>
</dbReference>
<keyword evidence="8" id="KW-0333">Golgi apparatus</keyword>
<gene>
    <name evidence="13" type="ORF">MCUN1_001996</name>
</gene>
<keyword evidence="7 11" id="KW-1133">Transmembrane helix</keyword>
<evidence type="ECO:0000256" key="5">
    <source>
        <dbReference type="ARBA" id="ARBA00020673"/>
    </source>
</evidence>
<evidence type="ECO:0000256" key="6">
    <source>
        <dbReference type="ARBA" id="ARBA00022692"/>
    </source>
</evidence>
<evidence type="ECO:0000256" key="11">
    <source>
        <dbReference type="SAM" id="Phobius"/>
    </source>
</evidence>
<comment type="similarity">
    <text evidence="3">Belongs to the TVP38/TMEM64 family.</text>
</comment>
<dbReference type="Proteomes" id="UP001219933">
    <property type="component" value="Chromosome 3"/>
</dbReference>
<organism evidence="13 14">
    <name type="scientific">Malassezia cuniculi</name>
    <dbReference type="NCBI Taxonomy" id="948313"/>
    <lineage>
        <taxon>Eukaryota</taxon>
        <taxon>Fungi</taxon>
        <taxon>Dikarya</taxon>
        <taxon>Basidiomycota</taxon>
        <taxon>Ustilaginomycotina</taxon>
        <taxon>Malasseziomycetes</taxon>
        <taxon>Malasseziales</taxon>
        <taxon>Malasseziaceae</taxon>
        <taxon>Malassezia</taxon>
    </lineage>
</organism>
<evidence type="ECO:0000256" key="8">
    <source>
        <dbReference type="ARBA" id="ARBA00023034"/>
    </source>
</evidence>
<evidence type="ECO:0000256" key="9">
    <source>
        <dbReference type="ARBA" id="ARBA00023136"/>
    </source>
</evidence>
<dbReference type="AlphaFoldDB" id="A0AAF0EV07"/>
<evidence type="ECO:0000256" key="2">
    <source>
        <dbReference type="ARBA" id="ARBA00004653"/>
    </source>
</evidence>
<dbReference type="GO" id="GO:0000022">
    <property type="term" value="P:mitotic spindle elongation"/>
    <property type="evidence" value="ECO:0007669"/>
    <property type="project" value="TreeGrafter"/>
</dbReference>
<feature type="domain" description="VTT" evidence="12">
    <location>
        <begin position="324"/>
        <end position="438"/>
    </location>
</feature>
<accession>A0AAF0EV07</accession>
<dbReference type="PANTHER" id="PTHR47549">
    <property type="entry name" value="GOLGI APPARATUS MEMBRANE PROTEIN TVP38-RELATED"/>
    <property type="match status" value="1"/>
</dbReference>
<evidence type="ECO:0000256" key="7">
    <source>
        <dbReference type="ARBA" id="ARBA00022989"/>
    </source>
</evidence>
<feature type="transmembrane region" description="Helical" evidence="11">
    <location>
        <begin position="470"/>
        <end position="488"/>
    </location>
</feature>
<comment type="subcellular location">
    <subcellularLocation>
        <location evidence="2">Golgi apparatus membrane</location>
        <topology evidence="2">Multi-pass membrane protein</topology>
    </subcellularLocation>
</comment>
<dbReference type="GO" id="GO:0000139">
    <property type="term" value="C:Golgi membrane"/>
    <property type="evidence" value="ECO:0007669"/>
    <property type="project" value="UniProtKB-SubCell"/>
</dbReference>
<dbReference type="EMBL" id="CP119879">
    <property type="protein sequence ID" value="WFD35147.1"/>
    <property type="molecule type" value="Genomic_DNA"/>
</dbReference>
<evidence type="ECO:0000256" key="3">
    <source>
        <dbReference type="ARBA" id="ARBA00008640"/>
    </source>
</evidence>
<proteinExistence type="inferred from homology"/>
<keyword evidence="6 11" id="KW-0812">Transmembrane</keyword>
<name>A0AAF0EV07_9BASI</name>
<evidence type="ECO:0000313" key="13">
    <source>
        <dbReference type="EMBL" id="WFD35147.1"/>
    </source>
</evidence>
<feature type="transmembrane region" description="Helical" evidence="11">
    <location>
        <begin position="303"/>
        <end position="324"/>
    </location>
</feature>
<feature type="region of interest" description="Disordered" evidence="10">
    <location>
        <begin position="1"/>
        <end position="55"/>
    </location>
</feature>
<evidence type="ECO:0000256" key="1">
    <source>
        <dbReference type="ARBA" id="ARBA00002978"/>
    </source>
</evidence>
<comment type="function">
    <text evidence="1">Golgi membrane protein involved in vesicular trafficking and spindle migration.</text>
</comment>
<dbReference type="PANTHER" id="PTHR47549:SF3">
    <property type="entry name" value="GOLGI APPARATUS MEMBRANE PROTEIN TVP38"/>
    <property type="match status" value="1"/>
</dbReference>
<feature type="transmembrane region" description="Helical" evidence="11">
    <location>
        <begin position="262"/>
        <end position="283"/>
    </location>
</feature>
<dbReference type="InterPro" id="IPR032816">
    <property type="entry name" value="VTT_dom"/>
</dbReference>
<evidence type="ECO:0000256" key="10">
    <source>
        <dbReference type="SAM" id="MobiDB-lite"/>
    </source>
</evidence>
<reference evidence="13" key="1">
    <citation type="submission" date="2023-03" db="EMBL/GenBank/DDBJ databases">
        <title>Mating type loci evolution in Malassezia.</title>
        <authorList>
            <person name="Coelho M.A."/>
        </authorList>
    </citation>
    <scope>NUCLEOTIDE SEQUENCE</scope>
    <source>
        <strain evidence="13">CBS 11721</strain>
    </source>
</reference>
<evidence type="ECO:0000256" key="4">
    <source>
        <dbReference type="ARBA" id="ARBA00013533"/>
    </source>
</evidence>
<sequence length="568" mass="61980">MGPNPGGPTHPSREGASSAMAQHPVLRVQTRRLTIDGDTHRVQSPHASGTTSRTGIVRRVGSPAVAPMLLDSPLSSPIHAWSPSHVRAFSPTARAWSPSLRPQALGRAAAYAAQSLVDAVTRSLSPTSIAEGRMRPIHTDESVDMAAVSDSPGSAAPVRTNSASEPEGSGIVAPQARHGAVWLQMERSPKHNRRRRAPRKPRRVQIADMLNATIACMRLLVHPRDAVRVAASHIEAQCNYWDEAFRDPTTGQRAWRPPWLSAYIPLLIWLAVSVCSSATVLVFHNQVFQALDAMSRTLRELGVTGRIVLGLLIFLTTFPPMPLYSTLVVVSGFAFGMWQGFIVSYIAALAGAITVFVLSRSLMRMWMIRLLNQSGGLKRVVHAIEKRPQLLFLVRLAPYPYNLMNTLLASSSTLTLKTYVLCTALPLFKLMVHTALGASIQDFAAFNGADSEEAESASAESPQAARIHRIAGIVGLLLCIGVLIYIAIATQRAVDEIEDADHCESENEIVATKEFDFEEASVCASPKPDAAEFPLLPYAQDEPTELFVDPIAEMERAAETQHHRRVWT</sequence>
<feature type="transmembrane region" description="Helical" evidence="11">
    <location>
        <begin position="336"/>
        <end position="359"/>
    </location>
</feature>
<keyword evidence="14" id="KW-1185">Reference proteome</keyword>
<feature type="region of interest" description="Disordered" evidence="10">
    <location>
        <begin position="147"/>
        <end position="171"/>
    </location>
</feature>
<evidence type="ECO:0000313" key="14">
    <source>
        <dbReference type="Proteomes" id="UP001219933"/>
    </source>
</evidence>
<dbReference type="InterPro" id="IPR051076">
    <property type="entry name" value="Golgi_membrane_TVP38/TMEM64"/>
</dbReference>
<feature type="compositionally biased region" description="Polar residues" evidence="10">
    <location>
        <begin position="45"/>
        <end position="54"/>
    </location>
</feature>
<protein>
    <recommendedName>
        <fullName evidence="4">Golgi apparatus membrane protein TVP38</fullName>
    </recommendedName>
    <alternativeName>
        <fullName evidence="5">Golgi apparatus membrane protein tvp38</fullName>
    </alternativeName>
</protein>
<keyword evidence="9 11" id="KW-0472">Membrane</keyword>